<evidence type="ECO:0000256" key="14">
    <source>
        <dbReference type="HAMAP-Rule" id="MF_00063"/>
    </source>
</evidence>
<comment type="function">
    <text evidence="7 14">Catalyzes the formation of sulfite from adenosine 5'-phosphosulfate (APS) using thioredoxin as an electron donor.</text>
</comment>
<keyword evidence="2 14" id="KW-0963">Cytoplasm</keyword>
<sequence>MGEQSGVQSVNHESRTLSAEDVAELNRRFQGATPEAVLRWAIDTFGSKLALASSFGAEDMVVIDMLSKIEPPITIFTLDTGRLHEETYDVMERTRERYKVAIQSYFPGRDAVEALERERGFYSFRQSVEERKFCCYVRKVEPLGRALKNADAWITGLRREQAATRTGIGVVEIDASHGSILKINPLTDWTEPQVWAYIREHEVPYNALHDQGFPSIGCSPCTRAIKPGEDVRAGRWWWESPVTKECGLHLDSKHGDHGKSS</sequence>
<evidence type="ECO:0000313" key="17">
    <source>
        <dbReference type="Proteomes" id="UP000334340"/>
    </source>
</evidence>
<dbReference type="EMBL" id="CABIKM010000030">
    <property type="protein sequence ID" value="VUZ85657.1"/>
    <property type="molecule type" value="Genomic_DNA"/>
</dbReference>
<evidence type="ECO:0000256" key="11">
    <source>
        <dbReference type="ARBA" id="ARBA00030894"/>
    </source>
</evidence>
<dbReference type="NCBIfam" id="TIGR02055">
    <property type="entry name" value="APS_reductase"/>
    <property type="match status" value="1"/>
</dbReference>
<feature type="domain" description="Phosphoadenosine phosphosulphate reductase" evidence="15">
    <location>
        <begin position="49"/>
        <end position="224"/>
    </location>
</feature>
<evidence type="ECO:0000256" key="3">
    <source>
        <dbReference type="ARBA" id="ARBA00022723"/>
    </source>
</evidence>
<dbReference type="PANTHER" id="PTHR46482:SF9">
    <property type="entry name" value="5'-ADENYLYLSULFATE REDUCTASE 1, CHLOROPLASTIC"/>
    <property type="match status" value="1"/>
</dbReference>
<dbReference type="PANTHER" id="PTHR46482">
    <property type="entry name" value="5'-ADENYLYLSULFATE REDUCTASE 3, CHLOROPLASTIC"/>
    <property type="match status" value="1"/>
</dbReference>
<dbReference type="Proteomes" id="UP000334340">
    <property type="component" value="Unassembled WGS sequence"/>
</dbReference>
<dbReference type="GO" id="GO:0005737">
    <property type="term" value="C:cytoplasm"/>
    <property type="evidence" value="ECO:0007669"/>
    <property type="project" value="UniProtKB-SubCell"/>
</dbReference>
<feature type="binding site" evidence="14">
    <location>
        <position position="134"/>
    </location>
    <ligand>
        <name>[4Fe-4S] cluster</name>
        <dbReference type="ChEBI" id="CHEBI:49883"/>
    </ligand>
</feature>
<dbReference type="PIRSF" id="PIRSF000857">
    <property type="entry name" value="PAPS_reductase"/>
    <property type="match status" value="1"/>
</dbReference>
<evidence type="ECO:0000256" key="12">
    <source>
        <dbReference type="ARBA" id="ARBA00032041"/>
    </source>
</evidence>
<evidence type="ECO:0000259" key="15">
    <source>
        <dbReference type="Pfam" id="PF01507"/>
    </source>
</evidence>
<keyword evidence="6 14" id="KW-0411">Iron-sulfur</keyword>
<name>A0A564ZLB7_9BACT</name>
<evidence type="ECO:0000313" key="16">
    <source>
        <dbReference type="EMBL" id="VUZ85657.1"/>
    </source>
</evidence>
<dbReference type="GO" id="GO:0019344">
    <property type="term" value="P:cysteine biosynthetic process"/>
    <property type="evidence" value="ECO:0007669"/>
    <property type="project" value="InterPro"/>
</dbReference>
<dbReference type="GO" id="GO:0046872">
    <property type="term" value="F:metal ion binding"/>
    <property type="evidence" value="ECO:0007669"/>
    <property type="project" value="UniProtKB-KW"/>
</dbReference>
<dbReference type="InterPro" id="IPR002500">
    <property type="entry name" value="PAPS_reduct_dom"/>
</dbReference>
<dbReference type="SUPFAM" id="SSF52402">
    <property type="entry name" value="Adenine nucleotide alpha hydrolases-like"/>
    <property type="match status" value="1"/>
</dbReference>
<feature type="binding site" evidence="14">
    <location>
        <position position="218"/>
    </location>
    <ligand>
        <name>[4Fe-4S] cluster</name>
        <dbReference type="ChEBI" id="CHEBI:49883"/>
    </ligand>
</feature>
<comment type="subcellular location">
    <subcellularLocation>
        <location evidence="14">Cytoplasm</location>
    </subcellularLocation>
</comment>
<proteinExistence type="inferred from homology"/>
<feature type="binding site" evidence="14">
    <location>
        <position position="221"/>
    </location>
    <ligand>
        <name>[4Fe-4S] cluster</name>
        <dbReference type="ChEBI" id="CHEBI:49883"/>
    </ligand>
</feature>
<dbReference type="GO" id="GO:0004604">
    <property type="term" value="F:phosphoadenylyl-sulfate reductase (thioredoxin) activity"/>
    <property type="evidence" value="ECO:0007669"/>
    <property type="project" value="UniProtKB-UniRule"/>
</dbReference>
<keyword evidence="4 14" id="KW-0560">Oxidoreductase</keyword>
<dbReference type="GO" id="GO:0043866">
    <property type="term" value="F:adenylyl-sulfate reductase (thioredoxin) activity"/>
    <property type="evidence" value="ECO:0007669"/>
    <property type="project" value="UniProtKB-EC"/>
</dbReference>
<dbReference type="NCBIfam" id="TIGR00434">
    <property type="entry name" value="cysH"/>
    <property type="match status" value="1"/>
</dbReference>
<dbReference type="GO" id="GO:0051539">
    <property type="term" value="F:4 iron, 4 sulfur cluster binding"/>
    <property type="evidence" value="ECO:0007669"/>
    <property type="project" value="UniProtKB-UniRule"/>
</dbReference>
<organism evidence="16 17">
    <name type="scientific">Candidatus Methylomirabilis lanthanidiphila</name>
    <dbReference type="NCBI Taxonomy" id="2211376"/>
    <lineage>
        <taxon>Bacteria</taxon>
        <taxon>Candidatus Methylomirabilota</taxon>
        <taxon>Candidatus Methylomirabilia</taxon>
        <taxon>Candidatus Methylomirabilales</taxon>
        <taxon>Candidatus Methylomirabilaceae</taxon>
        <taxon>Candidatus Methylomirabilis</taxon>
    </lineage>
</organism>
<comment type="cofactor">
    <cofactor evidence="14">
        <name>[4Fe-4S] cluster</name>
        <dbReference type="ChEBI" id="CHEBI:49883"/>
    </cofactor>
    <text evidence="14">Binds 1 [4Fe-4S] cluster per subunit.</text>
</comment>
<keyword evidence="3 14" id="KW-0479">Metal-binding</keyword>
<reference evidence="16 17" key="1">
    <citation type="submission" date="2019-07" db="EMBL/GenBank/DDBJ databases">
        <authorList>
            <person name="Cremers G."/>
        </authorList>
    </citation>
    <scope>NUCLEOTIDE SEQUENCE [LARGE SCALE GENOMIC DNA]</scope>
</reference>
<evidence type="ECO:0000256" key="5">
    <source>
        <dbReference type="ARBA" id="ARBA00023004"/>
    </source>
</evidence>
<keyword evidence="5 14" id="KW-0408">Iron</keyword>
<evidence type="ECO:0000256" key="2">
    <source>
        <dbReference type="ARBA" id="ARBA00022490"/>
    </source>
</evidence>
<comment type="similarity">
    <text evidence="1 14">Belongs to the PAPS reductase family. CysH subfamily.</text>
</comment>
<comment type="pathway">
    <text evidence="8 14">Sulfur metabolism; hydrogen sulfide biosynthesis; sulfite from sulfate.</text>
</comment>
<evidence type="ECO:0000256" key="4">
    <source>
        <dbReference type="ARBA" id="ARBA00023002"/>
    </source>
</evidence>
<evidence type="ECO:0000256" key="6">
    <source>
        <dbReference type="ARBA" id="ARBA00023014"/>
    </source>
</evidence>
<evidence type="ECO:0000256" key="13">
    <source>
        <dbReference type="ARBA" id="ARBA00048441"/>
    </source>
</evidence>
<dbReference type="NCBIfam" id="NF002537">
    <property type="entry name" value="PRK02090.1"/>
    <property type="match status" value="1"/>
</dbReference>
<evidence type="ECO:0000256" key="1">
    <source>
        <dbReference type="ARBA" id="ARBA00009732"/>
    </source>
</evidence>
<evidence type="ECO:0000256" key="8">
    <source>
        <dbReference type="ARBA" id="ARBA00024327"/>
    </source>
</evidence>
<dbReference type="GO" id="GO:0019379">
    <property type="term" value="P:sulfate assimilation, phosphoadenylyl sulfate reduction by phosphoadenylyl-sulfate reductase (thioredoxin)"/>
    <property type="evidence" value="ECO:0007669"/>
    <property type="project" value="UniProtKB-UniRule"/>
</dbReference>
<feature type="active site" description="Nucleophile; cysteine thiosulfonate intermediate" evidence="14">
    <location>
        <position position="246"/>
    </location>
</feature>
<feature type="binding site" evidence="14">
    <location>
        <position position="135"/>
    </location>
    <ligand>
        <name>[4Fe-4S] cluster</name>
        <dbReference type="ChEBI" id="CHEBI:49883"/>
    </ligand>
</feature>
<protein>
    <recommendedName>
        <fullName evidence="10 14">Adenosine 5'-phosphosulfate reductase</fullName>
        <shortName evidence="14">APS reductase</shortName>
        <ecNumber evidence="9 14">1.8.4.10</ecNumber>
    </recommendedName>
    <alternativeName>
        <fullName evidence="12 14">5'-adenylylsulfate reductase</fullName>
    </alternativeName>
    <alternativeName>
        <fullName evidence="11 14">Thioredoxin-dependent 5'-adenylylsulfate reductase</fullName>
    </alternativeName>
</protein>
<evidence type="ECO:0000256" key="7">
    <source>
        <dbReference type="ARBA" id="ARBA00024298"/>
    </source>
</evidence>
<dbReference type="GO" id="GO:0070814">
    <property type="term" value="P:hydrogen sulfide biosynthetic process"/>
    <property type="evidence" value="ECO:0007669"/>
    <property type="project" value="UniProtKB-UniRule"/>
</dbReference>
<keyword evidence="17" id="KW-1185">Reference proteome</keyword>
<gene>
    <name evidence="14" type="primary">cysH</name>
    <name evidence="16" type="ORF">MELA_02042</name>
</gene>
<dbReference type="HAMAP" id="MF_00063">
    <property type="entry name" value="CysH"/>
    <property type="match status" value="1"/>
</dbReference>
<evidence type="ECO:0000256" key="9">
    <source>
        <dbReference type="ARBA" id="ARBA00024386"/>
    </source>
</evidence>
<dbReference type="CDD" id="cd23945">
    <property type="entry name" value="PAPS_reductase"/>
    <property type="match status" value="1"/>
</dbReference>
<dbReference type="Pfam" id="PF01507">
    <property type="entry name" value="PAPS_reduct"/>
    <property type="match status" value="1"/>
</dbReference>
<evidence type="ECO:0000256" key="10">
    <source>
        <dbReference type="ARBA" id="ARBA00029514"/>
    </source>
</evidence>
<accession>A0A564ZLB7</accession>
<dbReference type="EC" id="1.8.4.10" evidence="9 14"/>
<dbReference type="InterPro" id="IPR004511">
    <property type="entry name" value="PAPS/APS_Rdtase"/>
</dbReference>
<dbReference type="Gene3D" id="3.40.50.620">
    <property type="entry name" value="HUPs"/>
    <property type="match status" value="1"/>
</dbReference>
<dbReference type="InterPro" id="IPR014729">
    <property type="entry name" value="Rossmann-like_a/b/a_fold"/>
</dbReference>
<comment type="catalytic activity">
    <reaction evidence="13 14">
        <text>[thioredoxin]-disulfide + sulfite + AMP + 2 H(+) = adenosine 5'-phosphosulfate + [thioredoxin]-dithiol</text>
        <dbReference type="Rhea" id="RHEA:21976"/>
        <dbReference type="Rhea" id="RHEA-COMP:10698"/>
        <dbReference type="Rhea" id="RHEA-COMP:10700"/>
        <dbReference type="ChEBI" id="CHEBI:15378"/>
        <dbReference type="ChEBI" id="CHEBI:17359"/>
        <dbReference type="ChEBI" id="CHEBI:29950"/>
        <dbReference type="ChEBI" id="CHEBI:50058"/>
        <dbReference type="ChEBI" id="CHEBI:58243"/>
        <dbReference type="ChEBI" id="CHEBI:456215"/>
        <dbReference type="EC" id="1.8.4.10"/>
    </reaction>
</comment>
<dbReference type="InterPro" id="IPR011798">
    <property type="entry name" value="APS_reductase"/>
</dbReference>
<dbReference type="AlphaFoldDB" id="A0A564ZLB7"/>